<evidence type="ECO:0000256" key="15">
    <source>
        <dbReference type="SAM" id="Coils"/>
    </source>
</evidence>
<dbReference type="GO" id="GO:0003690">
    <property type="term" value="F:double-stranded DNA binding"/>
    <property type="evidence" value="ECO:0007669"/>
    <property type="project" value="UniProtKB-UniRule"/>
</dbReference>
<dbReference type="InterPro" id="IPR011604">
    <property type="entry name" value="PDDEXK-like_dom_sf"/>
</dbReference>
<dbReference type="InterPro" id="IPR011335">
    <property type="entry name" value="Restrct_endonuc-II-like"/>
</dbReference>
<dbReference type="PROSITE" id="PS51217">
    <property type="entry name" value="UVRD_HELICASE_CTER"/>
    <property type="match status" value="1"/>
</dbReference>
<dbReference type="FunFam" id="3.40.50.300:FF:001236">
    <property type="entry name" value="ATP-dependent helicase/nuclease subunit A"/>
    <property type="match status" value="1"/>
</dbReference>
<feature type="binding site" evidence="14">
    <location>
        <begin position="25"/>
        <end position="32"/>
    </location>
    <ligand>
        <name>ATP</name>
        <dbReference type="ChEBI" id="CHEBI:30616"/>
    </ligand>
</feature>
<dbReference type="Gene3D" id="1.10.274.50">
    <property type="match status" value="1"/>
</dbReference>
<keyword evidence="1 13" id="KW-0540">Nuclease</keyword>
<feature type="domain" description="UvrD-like helicase ATP-binding" evidence="16">
    <location>
        <begin position="4"/>
        <end position="470"/>
    </location>
</feature>
<dbReference type="PROSITE" id="PS51198">
    <property type="entry name" value="UVRD_HELICASE_ATP_BIND"/>
    <property type="match status" value="1"/>
</dbReference>
<dbReference type="SUPFAM" id="SSF52980">
    <property type="entry name" value="Restriction endonuclease-like"/>
    <property type="match status" value="1"/>
</dbReference>
<evidence type="ECO:0000256" key="9">
    <source>
        <dbReference type="ARBA" id="ARBA00023204"/>
    </source>
</evidence>
<dbReference type="PANTHER" id="PTHR11070">
    <property type="entry name" value="UVRD / RECB / PCRA DNA HELICASE FAMILY MEMBER"/>
    <property type="match status" value="1"/>
</dbReference>
<dbReference type="RefSeq" id="WP_074718661.1">
    <property type="nucleotide sequence ID" value="NZ_FNPG01000026.1"/>
</dbReference>
<protein>
    <recommendedName>
        <fullName evidence="13">ATP-dependent helicase/nuclease subunit A</fullName>
        <ecNumber evidence="13">3.1.-.-</ecNumber>
        <ecNumber evidence="13">5.6.2.4</ecNumber>
    </recommendedName>
    <alternativeName>
        <fullName evidence="13">ATP-dependent helicase/nuclease AddA</fullName>
    </alternativeName>
    <alternativeName>
        <fullName evidence="13">DNA 3'-5' helicase AddA</fullName>
    </alternativeName>
</protein>
<dbReference type="SUPFAM" id="SSF52540">
    <property type="entry name" value="P-loop containing nucleoside triphosphate hydrolases"/>
    <property type="match status" value="1"/>
</dbReference>
<sequence>MGDVKWTEDQQKVINYRNRDILVSAAAGSGKTAVLVERIIKIITDKENPVDIDKLLVVTFTKAAAAEMRERISNAIDQQYEADPDNLNLEKQLTLVHNANITTIDSFCNSIVRNHFGEINLEPNFRIADQGELKLIQQDVISNVFERYYEEKDFGFLNLVDTYSNGNKDNNIRDMILKIANESESNPWPREWLLSLKEEYEEKKIENLRKADFLDNVIKDTKYFLNEKFALLSEMIEQVKNKENLEKVVDNLENYANQIEECLSISDYEEMKNALSGIKAAKWPTIKNAAEKELVAKVKDKRDGIKKEIDNIKKNYAMSIDDIVEQMHLLAPFVNTIVDVTLRFMDEYEKNKRDKHVASFSDIEHFALRILVDSETKEITDVAKQYQTNIHEIMIDEYQDSNDLQEAILTAISKKSEGGHNLFMVGDIKQSIYRFRQAKPELFMEKYNRFDVVEESKEQRIDLAMNFRSRIEVVNFVNDVFKKIMNDDLGNVTYDKDAYLYCGASYVESSGNDTEILLFENTNKENNDTSSVLEAKMIANRIKRLIEEHKVVDKATKQLRETRYSDIVILLRSTTVGKDFLKVLLDNGIPTTVQSQTGYFSSKEVQTMLAFLMILDNPYQDIPLVTVLKSEFANICDDELAELRISAKKTQFSYLVVEYCENLIQKAEEGEVFEKETLDYKLFNFWKKYKKMRRHVVDTSTHELIQMVYDEFNYLNYTAAMPAGDRREANLKMLLEKAIAYENTSYKGVFHFVRYIQQLKKYEIDFGEADVSSEDANEVKIMTIHKSKGLEFPIVFVSNINKRFNEADTRALCVLDQTLGLGIDERGLNPRYKKSSFRKKTIIDKIRKDNLGEELRILYVALTRAKEKLILTGCIGKEPEEFMSSYVGNAKEGHFIDYSQRYKANCYLDWIMPAILSYKAEEKYDVTFVNQENLVTETVVEIAENKLDEMTLRSKIKEFAPEDSSSIEQRVDFDYPFKEDIDKKIKYSVSEIKKRAMVEAYENELGEETPLIDSLKNQMPDSKRVPTFVEQHEEVENKGAKRGTAVHRLLQCIIFKELLALEDYSYKTIEQFVKVQIRRIFDKKLMTKDEIDLIYMPAIYKFLCSETALRMAKADKEENLFCEKPFVILYEEALVQGIIDVFWIEDGKIVLLDYKTDKVSNEDELIKRYKKQLELYEIALNRVFNVKNAERLIYSFSLDKVIKL</sequence>
<dbReference type="Proteomes" id="UP000183918">
    <property type="component" value="Unassembled WGS sequence"/>
</dbReference>
<comment type="cofactor">
    <cofactor evidence="13">
        <name>Mg(2+)</name>
        <dbReference type="ChEBI" id="CHEBI:18420"/>
    </cofactor>
</comment>
<proteinExistence type="inferred from homology"/>
<keyword evidence="3 13" id="KW-0227">DNA damage</keyword>
<dbReference type="EMBL" id="FNPG01000026">
    <property type="protein sequence ID" value="SDY65052.1"/>
    <property type="molecule type" value="Genomic_DNA"/>
</dbReference>
<evidence type="ECO:0000256" key="11">
    <source>
        <dbReference type="ARBA" id="ARBA00034617"/>
    </source>
</evidence>
<dbReference type="GO" id="GO:0005829">
    <property type="term" value="C:cytosol"/>
    <property type="evidence" value="ECO:0007669"/>
    <property type="project" value="TreeGrafter"/>
</dbReference>
<dbReference type="HAMAP" id="MF_01451">
    <property type="entry name" value="AddA"/>
    <property type="match status" value="1"/>
</dbReference>
<dbReference type="Pfam" id="PF12705">
    <property type="entry name" value="PDDEXK_1"/>
    <property type="match status" value="1"/>
</dbReference>
<comment type="catalytic activity">
    <reaction evidence="11 13">
        <text>Couples ATP hydrolysis with the unwinding of duplex DNA by translocating in the 3'-5' direction.</text>
        <dbReference type="EC" id="5.6.2.4"/>
    </reaction>
</comment>
<evidence type="ECO:0000313" key="19">
    <source>
        <dbReference type="Proteomes" id="UP000183918"/>
    </source>
</evidence>
<dbReference type="Pfam" id="PF13361">
    <property type="entry name" value="UvrD_C"/>
    <property type="match status" value="1"/>
</dbReference>
<dbReference type="NCBIfam" id="TIGR02785">
    <property type="entry name" value="addA_Gpos"/>
    <property type="match status" value="1"/>
</dbReference>
<keyword evidence="9 13" id="KW-0234">DNA repair</keyword>
<reference evidence="18 19" key="1">
    <citation type="submission" date="2016-10" db="EMBL/GenBank/DDBJ databases">
        <authorList>
            <person name="de Groot N.N."/>
        </authorList>
    </citation>
    <scope>NUCLEOTIDE SEQUENCE [LARGE SCALE GENOMIC DNA]</scope>
    <source>
        <strain evidence="18 19">DSM 14045</strain>
    </source>
</reference>
<evidence type="ECO:0000256" key="1">
    <source>
        <dbReference type="ARBA" id="ARBA00022722"/>
    </source>
</evidence>
<dbReference type="InterPro" id="IPR027417">
    <property type="entry name" value="P-loop_NTPase"/>
</dbReference>
<evidence type="ECO:0000256" key="2">
    <source>
        <dbReference type="ARBA" id="ARBA00022741"/>
    </source>
</evidence>
<dbReference type="Gene3D" id="3.40.50.300">
    <property type="entry name" value="P-loop containing nucleotide triphosphate hydrolases"/>
    <property type="match status" value="4"/>
</dbReference>
<feature type="coiled-coil region" evidence="15">
    <location>
        <begin position="235"/>
        <end position="262"/>
    </location>
</feature>
<evidence type="ECO:0000256" key="13">
    <source>
        <dbReference type="HAMAP-Rule" id="MF_01451"/>
    </source>
</evidence>
<dbReference type="InterPro" id="IPR014017">
    <property type="entry name" value="DNA_helicase_UvrD-like_C"/>
</dbReference>
<accession>A0A1H3LKS9</accession>
<comment type="similarity">
    <text evidence="13">Belongs to the helicase family. AddA subfamily.</text>
</comment>
<dbReference type="InterPro" id="IPR014016">
    <property type="entry name" value="UvrD-like_ATP-bd"/>
</dbReference>
<dbReference type="InterPro" id="IPR038726">
    <property type="entry name" value="PDDEXK_AddAB-type"/>
</dbReference>
<dbReference type="OrthoDB" id="9810135at2"/>
<keyword evidence="2 13" id="KW-0547">Nucleotide-binding</keyword>
<dbReference type="EC" id="3.1.-.-" evidence="13"/>
<keyword evidence="6 13" id="KW-0269">Exonuclease</keyword>
<dbReference type="GO" id="GO:0005524">
    <property type="term" value="F:ATP binding"/>
    <property type="evidence" value="ECO:0007669"/>
    <property type="project" value="UniProtKB-UniRule"/>
</dbReference>
<evidence type="ECO:0000256" key="3">
    <source>
        <dbReference type="ARBA" id="ARBA00022763"/>
    </source>
</evidence>
<evidence type="ECO:0000313" key="18">
    <source>
        <dbReference type="EMBL" id="SDY65052.1"/>
    </source>
</evidence>
<organism evidence="18 19">
    <name type="scientific">Lachnobacterium bovis DSM 14045</name>
    <dbReference type="NCBI Taxonomy" id="1122142"/>
    <lineage>
        <taxon>Bacteria</taxon>
        <taxon>Bacillati</taxon>
        <taxon>Bacillota</taxon>
        <taxon>Clostridia</taxon>
        <taxon>Lachnospirales</taxon>
        <taxon>Lachnospiraceae</taxon>
        <taxon>Lachnobacterium</taxon>
    </lineage>
</organism>
<evidence type="ECO:0000256" key="14">
    <source>
        <dbReference type="PROSITE-ProRule" id="PRU00560"/>
    </source>
</evidence>
<comment type="subunit">
    <text evidence="13">Heterodimer of AddA and AddB/RexB.</text>
</comment>
<dbReference type="Gene3D" id="3.90.320.10">
    <property type="match status" value="1"/>
</dbReference>
<keyword evidence="15" id="KW-0175">Coiled coil</keyword>
<dbReference type="AlphaFoldDB" id="A0A1H3LKS9"/>
<dbReference type="EC" id="5.6.2.4" evidence="13"/>
<evidence type="ECO:0000256" key="5">
    <source>
        <dbReference type="ARBA" id="ARBA00022806"/>
    </source>
</evidence>
<dbReference type="GO" id="GO:0016887">
    <property type="term" value="F:ATP hydrolysis activity"/>
    <property type="evidence" value="ECO:0007669"/>
    <property type="project" value="RHEA"/>
</dbReference>
<evidence type="ECO:0000256" key="8">
    <source>
        <dbReference type="ARBA" id="ARBA00023125"/>
    </source>
</evidence>
<dbReference type="Pfam" id="PF00580">
    <property type="entry name" value="UvrD-helicase"/>
    <property type="match status" value="2"/>
</dbReference>
<keyword evidence="4 13" id="KW-0378">Hydrolase</keyword>
<dbReference type="GO" id="GO:0043138">
    <property type="term" value="F:3'-5' DNA helicase activity"/>
    <property type="evidence" value="ECO:0007669"/>
    <property type="project" value="UniProtKB-UniRule"/>
</dbReference>
<name>A0A1H3LKS9_9FIRM</name>
<dbReference type="GO" id="GO:0008408">
    <property type="term" value="F:3'-5' exonuclease activity"/>
    <property type="evidence" value="ECO:0007669"/>
    <property type="project" value="UniProtKB-UniRule"/>
</dbReference>
<keyword evidence="5 13" id="KW-0347">Helicase</keyword>
<keyword evidence="19" id="KW-1185">Reference proteome</keyword>
<evidence type="ECO:0000256" key="6">
    <source>
        <dbReference type="ARBA" id="ARBA00022839"/>
    </source>
</evidence>
<keyword evidence="8 13" id="KW-0238">DNA-binding</keyword>
<evidence type="ECO:0000256" key="7">
    <source>
        <dbReference type="ARBA" id="ARBA00022840"/>
    </source>
</evidence>
<evidence type="ECO:0000256" key="10">
    <source>
        <dbReference type="ARBA" id="ARBA00023235"/>
    </source>
</evidence>
<keyword evidence="7 13" id="KW-0067">ATP-binding</keyword>
<dbReference type="STRING" id="1122142.SAMN02910414_02052"/>
<feature type="domain" description="UvrD-like helicase C-terminal" evidence="17">
    <location>
        <begin position="482"/>
        <end position="789"/>
    </location>
</feature>
<dbReference type="PANTHER" id="PTHR11070:SF48">
    <property type="entry name" value="ATP-DEPENDENT HELICASE_NUCLEASE SUBUNIT A"/>
    <property type="match status" value="1"/>
</dbReference>
<gene>
    <name evidence="13" type="primary">addA</name>
    <name evidence="18" type="ORF">SAMN02910414_02052</name>
</gene>
<dbReference type="GO" id="GO:0033202">
    <property type="term" value="C:DNA helicase complex"/>
    <property type="evidence" value="ECO:0007669"/>
    <property type="project" value="TreeGrafter"/>
</dbReference>
<dbReference type="InterPro" id="IPR000212">
    <property type="entry name" value="DNA_helicase_UvrD/REP"/>
</dbReference>
<dbReference type="GO" id="GO:0000724">
    <property type="term" value="P:double-strand break repair via homologous recombination"/>
    <property type="evidence" value="ECO:0007669"/>
    <property type="project" value="UniProtKB-UniRule"/>
</dbReference>
<comment type="catalytic activity">
    <reaction evidence="12 13">
        <text>ATP + H2O = ADP + phosphate + H(+)</text>
        <dbReference type="Rhea" id="RHEA:13065"/>
        <dbReference type="ChEBI" id="CHEBI:15377"/>
        <dbReference type="ChEBI" id="CHEBI:15378"/>
        <dbReference type="ChEBI" id="CHEBI:30616"/>
        <dbReference type="ChEBI" id="CHEBI:43474"/>
        <dbReference type="ChEBI" id="CHEBI:456216"/>
        <dbReference type="EC" id="5.6.2.4"/>
    </reaction>
</comment>
<comment type="function">
    <text evidence="13">The heterodimer acts as both an ATP-dependent DNA helicase and an ATP-dependent, dual-direction single-stranded exonuclease. Recognizes the chi site generating a DNA molecule suitable for the initiation of homologous recombination. The AddA nuclease domain is required for chi fragment generation; this subunit has the helicase and 3' -&gt; 5' nuclease activities.</text>
</comment>
<keyword evidence="10 13" id="KW-0413">Isomerase</keyword>
<evidence type="ECO:0000259" key="17">
    <source>
        <dbReference type="PROSITE" id="PS51217"/>
    </source>
</evidence>
<dbReference type="InterPro" id="IPR014152">
    <property type="entry name" value="AddA"/>
</dbReference>
<evidence type="ECO:0000256" key="12">
    <source>
        <dbReference type="ARBA" id="ARBA00048988"/>
    </source>
</evidence>
<evidence type="ECO:0000256" key="4">
    <source>
        <dbReference type="ARBA" id="ARBA00022801"/>
    </source>
</evidence>
<evidence type="ECO:0000259" key="16">
    <source>
        <dbReference type="PROSITE" id="PS51198"/>
    </source>
</evidence>